<dbReference type="GO" id="GO:0016811">
    <property type="term" value="F:hydrolase activity, acting on carbon-nitrogen (but not peptide) bonds, in linear amides"/>
    <property type="evidence" value="ECO:0007669"/>
    <property type="project" value="TreeGrafter"/>
</dbReference>
<dbReference type="InterPro" id="IPR003737">
    <property type="entry name" value="GlcNAc_PI_deacetylase-related"/>
</dbReference>
<dbReference type="NCBIfam" id="TIGR04001">
    <property type="entry name" value="thiol_BshB1"/>
    <property type="match status" value="1"/>
</dbReference>
<dbReference type="EMBL" id="BORS01000008">
    <property type="protein sequence ID" value="GIO42741.1"/>
    <property type="molecule type" value="Genomic_DNA"/>
</dbReference>
<proteinExistence type="predicted"/>
<accession>A0A919Y0N7</accession>
<organism evidence="1 2">
    <name type="scientific">Paenibacillus apis</name>
    <dbReference type="NCBI Taxonomy" id="1792174"/>
    <lineage>
        <taxon>Bacteria</taxon>
        <taxon>Bacillati</taxon>
        <taxon>Bacillota</taxon>
        <taxon>Bacilli</taxon>
        <taxon>Bacillales</taxon>
        <taxon>Paenibacillaceae</taxon>
        <taxon>Paenibacillus</taxon>
    </lineage>
</organism>
<dbReference type="GO" id="GO:0019213">
    <property type="term" value="F:deacetylase activity"/>
    <property type="evidence" value="ECO:0007669"/>
    <property type="project" value="InterPro"/>
</dbReference>
<dbReference type="RefSeq" id="WP_044478906.1">
    <property type="nucleotide sequence ID" value="NZ_BORS01000008.1"/>
</dbReference>
<dbReference type="AlphaFoldDB" id="A0A919Y0N7"/>
<comment type="caution">
    <text evidence="1">The sequence shown here is derived from an EMBL/GenBank/DDBJ whole genome shotgun (WGS) entry which is preliminary data.</text>
</comment>
<evidence type="ECO:0000313" key="1">
    <source>
        <dbReference type="EMBL" id="GIO42741.1"/>
    </source>
</evidence>
<dbReference type="InterPro" id="IPR024078">
    <property type="entry name" value="LmbE-like_dom_sf"/>
</dbReference>
<sequence length="239" mass="26260">MSTSVEPLDILVFGAHADDAEIGMAGTIAKHTAAGMRVGLCDLTQAELSSNGTVELRLQEADAAARVLGVAMRINLGLPDRGLFGTPEQIAAVTELIRTYAPKMVFAPHWEDRHPDHVACSKLVQEAVFNAKLRRYMPDKPAVSLPELYFYYINDWTTPDVLVDVTDHYALKQQALGCYRSQFIKAEGDDAAPTPLNQGYIERVQARDALLGQARLIPYAEGFTVKTPYLVHLFGASRS</sequence>
<reference evidence="1" key="1">
    <citation type="submission" date="2021-03" db="EMBL/GenBank/DDBJ databases">
        <title>Antimicrobial resistance genes in bacteria isolated from Japanese honey, and their potential for conferring macrolide and lincosamide resistance in the American foulbrood pathogen Paenibacillus larvae.</title>
        <authorList>
            <person name="Okamoto M."/>
            <person name="Kumagai M."/>
            <person name="Kanamori H."/>
            <person name="Takamatsu D."/>
        </authorList>
    </citation>
    <scope>NUCLEOTIDE SEQUENCE</scope>
    <source>
        <strain evidence="1">J41TS4</strain>
    </source>
</reference>
<dbReference type="GO" id="GO:0071793">
    <property type="term" value="P:bacillithiol biosynthetic process"/>
    <property type="evidence" value="ECO:0007669"/>
    <property type="project" value="InterPro"/>
</dbReference>
<dbReference type="InterPro" id="IPR023842">
    <property type="entry name" value="Bacillithiol_biosynth_BshB1"/>
</dbReference>
<protein>
    <submittedName>
        <fullName evidence="1">Bacillithiol biosynthesis deacetylase BshB1</fullName>
    </submittedName>
</protein>
<dbReference type="SUPFAM" id="SSF102588">
    <property type="entry name" value="LmbE-like"/>
    <property type="match status" value="1"/>
</dbReference>
<evidence type="ECO:0000313" key="2">
    <source>
        <dbReference type="Proteomes" id="UP000678895"/>
    </source>
</evidence>
<dbReference type="Proteomes" id="UP000678895">
    <property type="component" value="Unassembled WGS sequence"/>
</dbReference>
<dbReference type="PANTHER" id="PTHR12993">
    <property type="entry name" value="N-ACETYLGLUCOSAMINYL-PHOSPHATIDYLINOSITOL DE-N-ACETYLASE-RELATED"/>
    <property type="match status" value="1"/>
</dbReference>
<dbReference type="Pfam" id="PF02585">
    <property type="entry name" value="PIG-L"/>
    <property type="match status" value="1"/>
</dbReference>
<keyword evidence="2" id="KW-1185">Reference proteome</keyword>
<name>A0A919Y0N7_9BACL</name>
<dbReference type="Gene3D" id="3.40.50.10320">
    <property type="entry name" value="LmbE-like"/>
    <property type="match status" value="1"/>
</dbReference>
<dbReference type="PANTHER" id="PTHR12993:SF30">
    <property type="entry name" value="N-ACETYL-ALPHA-D-GLUCOSAMINYL L-MALATE DEACETYLASE 1"/>
    <property type="match status" value="1"/>
</dbReference>
<gene>
    <name evidence="1" type="primary">ypjG</name>
    <name evidence="1" type="ORF">J41TS4_24990</name>
</gene>